<evidence type="ECO:0000259" key="6">
    <source>
        <dbReference type="Pfam" id="PF04542"/>
    </source>
</evidence>
<dbReference type="GO" id="GO:0006352">
    <property type="term" value="P:DNA-templated transcription initiation"/>
    <property type="evidence" value="ECO:0007669"/>
    <property type="project" value="InterPro"/>
</dbReference>
<dbReference type="Proteomes" id="UP000309893">
    <property type="component" value="Unassembled WGS sequence"/>
</dbReference>
<proteinExistence type="inferred from homology"/>
<comment type="caution">
    <text evidence="8">The sequence shown here is derived from an EMBL/GenBank/DDBJ whole genome shotgun (WGS) entry which is preliminary data.</text>
</comment>
<evidence type="ECO:0000256" key="2">
    <source>
        <dbReference type="ARBA" id="ARBA00023015"/>
    </source>
</evidence>
<dbReference type="InterPro" id="IPR013324">
    <property type="entry name" value="RNA_pol_sigma_r3/r4-like"/>
</dbReference>
<organism evidence="8 9">
    <name type="scientific">Microbacterium laevaniformans</name>
    <dbReference type="NCBI Taxonomy" id="36807"/>
    <lineage>
        <taxon>Bacteria</taxon>
        <taxon>Bacillati</taxon>
        <taxon>Actinomycetota</taxon>
        <taxon>Actinomycetes</taxon>
        <taxon>Micrococcales</taxon>
        <taxon>Microbacteriaceae</taxon>
        <taxon>Microbacterium</taxon>
    </lineage>
</organism>
<dbReference type="NCBIfam" id="TIGR02937">
    <property type="entry name" value="sigma70-ECF"/>
    <property type="match status" value="1"/>
</dbReference>
<keyword evidence="2" id="KW-0805">Transcription regulation</keyword>
<keyword evidence="4" id="KW-0238">DNA-binding</keyword>
<dbReference type="SUPFAM" id="SSF88946">
    <property type="entry name" value="Sigma2 domain of RNA polymerase sigma factors"/>
    <property type="match status" value="1"/>
</dbReference>
<dbReference type="EMBL" id="SRYO01000003">
    <property type="protein sequence ID" value="TGY38092.1"/>
    <property type="molecule type" value="Genomic_DNA"/>
</dbReference>
<dbReference type="OrthoDB" id="4184921at2"/>
<dbReference type="Pfam" id="PF04542">
    <property type="entry name" value="Sigma70_r2"/>
    <property type="match status" value="1"/>
</dbReference>
<name>A0A4S2DA11_9MICO</name>
<dbReference type="AlphaFoldDB" id="A0A4S2DA11"/>
<evidence type="ECO:0000256" key="4">
    <source>
        <dbReference type="ARBA" id="ARBA00023125"/>
    </source>
</evidence>
<dbReference type="RefSeq" id="WP_135949141.1">
    <property type="nucleotide sequence ID" value="NZ_SRYO01000003.1"/>
</dbReference>
<dbReference type="InterPro" id="IPR014284">
    <property type="entry name" value="RNA_pol_sigma-70_dom"/>
</dbReference>
<evidence type="ECO:0000256" key="3">
    <source>
        <dbReference type="ARBA" id="ARBA00023082"/>
    </source>
</evidence>
<dbReference type="GO" id="GO:0016987">
    <property type="term" value="F:sigma factor activity"/>
    <property type="evidence" value="ECO:0007669"/>
    <property type="project" value="UniProtKB-KW"/>
</dbReference>
<evidence type="ECO:0000313" key="9">
    <source>
        <dbReference type="Proteomes" id="UP000309893"/>
    </source>
</evidence>
<protein>
    <submittedName>
        <fullName evidence="8">RNA polymerase sigma factor</fullName>
    </submittedName>
</protein>
<comment type="similarity">
    <text evidence="1">Belongs to the sigma-70 factor family. ECF subfamily.</text>
</comment>
<keyword evidence="3" id="KW-0731">Sigma factor</keyword>
<keyword evidence="5" id="KW-0804">Transcription</keyword>
<dbReference type="GO" id="GO:0003677">
    <property type="term" value="F:DNA binding"/>
    <property type="evidence" value="ECO:0007669"/>
    <property type="project" value="UniProtKB-KW"/>
</dbReference>
<sequence length="198" mass="22308">MAEPARASRDRQDLASAAHVDDDVPLMRRLRDGDDTALSELHDRHVRAVYLLARSKVDSASDAEEVTQDAFLLLWRKCRRIDLTGTSCLPWLLTTANYLALNVQRASRRLTQRVTTALSADDLTSPREVDAEAARNMELEQVGRIVAALPQIDQDVFRLCVVEGLSYKQAAYQLRTSHSAVRNRLSRVRGALRKQIDQ</sequence>
<feature type="domain" description="RNA polymerase sigma-70 region 2" evidence="6">
    <location>
        <begin position="42"/>
        <end position="109"/>
    </location>
</feature>
<reference evidence="8 9" key="1">
    <citation type="submission" date="2019-04" db="EMBL/GenBank/DDBJ databases">
        <title>Microbes associate with the intestines of laboratory mice.</title>
        <authorList>
            <person name="Navarre W."/>
            <person name="Wong E."/>
            <person name="Huang K."/>
            <person name="Tropini C."/>
            <person name="Ng K."/>
            <person name="Yu B."/>
        </authorList>
    </citation>
    <scope>NUCLEOTIDE SEQUENCE [LARGE SCALE GENOMIC DNA]</scope>
    <source>
        <strain evidence="8 9">NM46_B2-13</strain>
    </source>
</reference>
<dbReference type="Pfam" id="PF08281">
    <property type="entry name" value="Sigma70_r4_2"/>
    <property type="match status" value="1"/>
</dbReference>
<dbReference type="InterPro" id="IPR013249">
    <property type="entry name" value="RNA_pol_sigma70_r4_t2"/>
</dbReference>
<dbReference type="Gene3D" id="1.10.10.10">
    <property type="entry name" value="Winged helix-like DNA-binding domain superfamily/Winged helix DNA-binding domain"/>
    <property type="match status" value="1"/>
</dbReference>
<dbReference type="InterPro" id="IPR036388">
    <property type="entry name" value="WH-like_DNA-bd_sf"/>
</dbReference>
<gene>
    <name evidence="8" type="ORF">E5344_06775</name>
</gene>
<evidence type="ECO:0000256" key="1">
    <source>
        <dbReference type="ARBA" id="ARBA00010641"/>
    </source>
</evidence>
<feature type="domain" description="RNA polymerase sigma factor 70 region 4 type 2" evidence="7">
    <location>
        <begin position="140"/>
        <end position="192"/>
    </location>
</feature>
<evidence type="ECO:0000313" key="8">
    <source>
        <dbReference type="EMBL" id="TGY38092.1"/>
    </source>
</evidence>
<dbReference type="InterPro" id="IPR007627">
    <property type="entry name" value="RNA_pol_sigma70_r2"/>
</dbReference>
<dbReference type="PANTHER" id="PTHR43133">
    <property type="entry name" value="RNA POLYMERASE ECF-TYPE SIGMA FACTO"/>
    <property type="match status" value="1"/>
</dbReference>
<dbReference type="PANTHER" id="PTHR43133:SF8">
    <property type="entry name" value="RNA POLYMERASE SIGMA FACTOR HI_1459-RELATED"/>
    <property type="match status" value="1"/>
</dbReference>
<evidence type="ECO:0000256" key="5">
    <source>
        <dbReference type="ARBA" id="ARBA00023163"/>
    </source>
</evidence>
<accession>A0A4S2DA11</accession>
<evidence type="ECO:0000259" key="7">
    <source>
        <dbReference type="Pfam" id="PF08281"/>
    </source>
</evidence>
<dbReference type="Gene3D" id="1.10.1740.10">
    <property type="match status" value="1"/>
</dbReference>
<dbReference type="InterPro" id="IPR039425">
    <property type="entry name" value="RNA_pol_sigma-70-like"/>
</dbReference>
<dbReference type="SUPFAM" id="SSF88659">
    <property type="entry name" value="Sigma3 and sigma4 domains of RNA polymerase sigma factors"/>
    <property type="match status" value="1"/>
</dbReference>
<dbReference type="InterPro" id="IPR013325">
    <property type="entry name" value="RNA_pol_sigma_r2"/>
</dbReference>